<dbReference type="Proteomes" id="UP000075374">
    <property type="component" value="Unassembled WGS sequence"/>
</dbReference>
<dbReference type="STRING" id="1121305.CLCOL_06240"/>
<evidence type="ECO:0000313" key="7">
    <source>
        <dbReference type="Proteomes" id="UP000075374"/>
    </source>
</evidence>
<protein>
    <recommendedName>
        <fullName evidence="2">Probable nitronate monooxygenase</fullName>
    </recommendedName>
</protein>
<dbReference type="InterPro" id="IPR004136">
    <property type="entry name" value="NMO"/>
</dbReference>
<keyword evidence="7" id="KW-1185">Reference proteome</keyword>
<dbReference type="PANTHER" id="PTHR32332">
    <property type="entry name" value="2-NITROPROPANE DIOXYGENASE"/>
    <property type="match status" value="1"/>
</dbReference>
<name>A0A151AQS5_9CLOT</name>
<keyword evidence="4" id="KW-0288">FMN</keyword>
<dbReference type="PANTHER" id="PTHR32332:SF18">
    <property type="entry name" value="2-NITROPROPANE DIOXYGENASE"/>
    <property type="match status" value="1"/>
</dbReference>
<keyword evidence="5 6" id="KW-0560">Oxidoreductase</keyword>
<dbReference type="CDD" id="cd04730">
    <property type="entry name" value="NPD_like"/>
    <property type="match status" value="1"/>
</dbReference>
<dbReference type="RefSeq" id="WP_061857546.1">
    <property type="nucleotide sequence ID" value="NZ_LTBB01000002.1"/>
</dbReference>
<keyword evidence="6" id="KW-0503">Monooxygenase</keyword>
<organism evidence="6 7">
    <name type="scientific">Clostridium colicanis DSM 13634</name>
    <dbReference type="NCBI Taxonomy" id="1121305"/>
    <lineage>
        <taxon>Bacteria</taxon>
        <taxon>Bacillati</taxon>
        <taxon>Bacillota</taxon>
        <taxon>Clostridia</taxon>
        <taxon>Eubacteriales</taxon>
        <taxon>Clostridiaceae</taxon>
        <taxon>Clostridium</taxon>
    </lineage>
</organism>
<dbReference type="Pfam" id="PF03060">
    <property type="entry name" value="NMO"/>
    <property type="match status" value="1"/>
</dbReference>
<dbReference type="InterPro" id="IPR013785">
    <property type="entry name" value="Aldolase_TIM"/>
</dbReference>
<dbReference type="PATRIC" id="fig|1121305.3.peg.629"/>
<dbReference type="Gene3D" id="3.20.20.70">
    <property type="entry name" value="Aldolase class I"/>
    <property type="match status" value="1"/>
</dbReference>
<evidence type="ECO:0000256" key="5">
    <source>
        <dbReference type="ARBA" id="ARBA00023002"/>
    </source>
</evidence>
<dbReference type="GO" id="GO:0018580">
    <property type="term" value="F:nitronate monooxygenase activity"/>
    <property type="evidence" value="ECO:0007669"/>
    <property type="project" value="InterPro"/>
</dbReference>
<comment type="function">
    <text evidence="1">Nitronate monooxygenase that uses molecular oxygen to catalyze the oxidative denitrification of alkyl nitronates. Acts on propionate 3-nitronate (P3N), the presumed physiological substrate. Probably functions in the detoxification of P3N, a metabolic poison produced by plants and fungi as a defense mechanism.</text>
</comment>
<dbReference type="AlphaFoldDB" id="A0A151AQS5"/>
<reference evidence="6 7" key="1">
    <citation type="submission" date="2016-02" db="EMBL/GenBank/DDBJ databases">
        <title>Genome sequence of Clostridium colicanis DSM 13634.</title>
        <authorList>
            <person name="Poehlein A."/>
            <person name="Daniel R."/>
        </authorList>
    </citation>
    <scope>NUCLEOTIDE SEQUENCE [LARGE SCALE GENOMIC DNA]</scope>
    <source>
        <strain evidence="6 7">DSM 13634</strain>
    </source>
</reference>
<comment type="caution">
    <text evidence="6">The sequence shown here is derived from an EMBL/GenBank/DDBJ whole genome shotgun (WGS) entry which is preliminary data.</text>
</comment>
<evidence type="ECO:0000256" key="3">
    <source>
        <dbReference type="ARBA" id="ARBA00022630"/>
    </source>
</evidence>
<gene>
    <name evidence="6" type="ORF">CLCOL_06240</name>
</gene>
<dbReference type="SUPFAM" id="SSF51412">
    <property type="entry name" value="Inosine monophosphate dehydrogenase (IMPDH)"/>
    <property type="match status" value="1"/>
</dbReference>
<evidence type="ECO:0000256" key="4">
    <source>
        <dbReference type="ARBA" id="ARBA00022643"/>
    </source>
</evidence>
<sequence>MNLPPLKLGELIARVPIIQGGMGVGVSGSSLASAVANAGGIGVISAVQIGFKEDDFELNPKQANIRALKSEIKKARELSPQGILGVNIMVAANDYEDLVKTAVEENIDLIICGAGLPSTLPKLIKDSKTKIAPIVSSGRAALVISKLWIRKFNYIPDLIIVEGPNAGGHLGFSKEELTFNKHLDISSITKDVLKVTKDLEKEYGRHIPVVAAGGIFDGKDIVNMIKLGAEGVQMGTRFVATEECDAHINFKKAYISASKDDIVLIKSPVGMPGRALNNKFAQLVKDSSIPVTKCYNCLKPCNPKETPYCISKALIDAVKGDIENGLVFSGSNSYKINKICTVKELICELAEEANKLLD</sequence>
<proteinExistence type="predicted"/>
<evidence type="ECO:0000256" key="2">
    <source>
        <dbReference type="ARBA" id="ARBA00013457"/>
    </source>
</evidence>
<evidence type="ECO:0000256" key="1">
    <source>
        <dbReference type="ARBA" id="ARBA00003535"/>
    </source>
</evidence>
<accession>A0A151AQS5</accession>
<keyword evidence="3" id="KW-0285">Flavoprotein</keyword>
<dbReference type="EMBL" id="LTBB01000002">
    <property type="protein sequence ID" value="KYH29986.1"/>
    <property type="molecule type" value="Genomic_DNA"/>
</dbReference>
<evidence type="ECO:0000313" key="6">
    <source>
        <dbReference type="EMBL" id="KYH29986.1"/>
    </source>
</evidence>